<dbReference type="PANTHER" id="PTHR32295">
    <property type="entry name" value="IQ-DOMAIN 5-RELATED"/>
    <property type="match status" value="1"/>
</dbReference>
<feature type="compositionally biased region" description="Basic and acidic residues" evidence="5">
    <location>
        <begin position="697"/>
        <end position="707"/>
    </location>
</feature>
<protein>
    <recommendedName>
        <fullName evidence="6">DUF4005 domain-containing protein</fullName>
    </recommendedName>
</protein>
<gene>
    <name evidence="7" type="ORF">HHK36_008615</name>
</gene>
<dbReference type="SUPFAM" id="SSF52540">
    <property type="entry name" value="P-loop containing nucleoside triphosphate hydrolases"/>
    <property type="match status" value="1"/>
</dbReference>
<dbReference type="SMART" id="SM00015">
    <property type="entry name" value="IQ"/>
    <property type="match status" value="2"/>
</dbReference>
<dbReference type="PANTHER" id="PTHR32295:SF154">
    <property type="entry name" value="PROTEIN IQ-DOMAIN 32"/>
    <property type="match status" value="1"/>
</dbReference>
<dbReference type="InterPro" id="IPR027417">
    <property type="entry name" value="P-loop_NTPase"/>
</dbReference>
<dbReference type="InterPro" id="IPR000048">
    <property type="entry name" value="IQ_motif_EF-hand-BS"/>
</dbReference>
<organism evidence="7 8">
    <name type="scientific">Tetracentron sinense</name>
    <name type="common">Spur-leaf</name>
    <dbReference type="NCBI Taxonomy" id="13715"/>
    <lineage>
        <taxon>Eukaryota</taxon>
        <taxon>Viridiplantae</taxon>
        <taxon>Streptophyta</taxon>
        <taxon>Embryophyta</taxon>
        <taxon>Tracheophyta</taxon>
        <taxon>Spermatophyta</taxon>
        <taxon>Magnoliopsida</taxon>
        <taxon>Trochodendrales</taxon>
        <taxon>Trochodendraceae</taxon>
        <taxon>Tetracentron</taxon>
    </lineage>
</organism>
<feature type="compositionally biased region" description="Basic and acidic residues" evidence="5">
    <location>
        <begin position="525"/>
        <end position="547"/>
    </location>
</feature>
<dbReference type="Pfam" id="PF00612">
    <property type="entry name" value="IQ"/>
    <property type="match status" value="2"/>
</dbReference>
<dbReference type="AlphaFoldDB" id="A0A834ZH15"/>
<evidence type="ECO:0000256" key="4">
    <source>
        <dbReference type="ARBA" id="ARBA00045534"/>
    </source>
</evidence>
<evidence type="ECO:0000256" key="5">
    <source>
        <dbReference type="SAM" id="MobiDB-lite"/>
    </source>
</evidence>
<dbReference type="InterPro" id="IPR025064">
    <property type="entry name" value="DUF4005"/>
</dbReference>
<dbReference type="Pfam" id="PF13178">
    <property type="entry name" value="DUF4005"/>
    <property type="match status" value="1"/>
</dbReference>
<proteinExistence type="inferred from homology"/>
<evidence type="ECO:0000256" key="2">
    <source>
        <dbReference type="ARBA" id="ARBA00024341"/>
    </source>
</evidence>
<name>A0A834ZH15_TETSI</name>
<feature type="compositionally biased region" description="Basic and acidic residues" evidence="5">
    <location>
        <begin position="718"/>
        <end position="728"/>
    </location>
</feature>
<dbReference type="OMA" id="MIITRKE"/>
<evidence type="ECO:0000313" key="7">
    <source>
        <dbReference type="EMBL" id="KAF8406527.1"/>
    </source>
</evidence>
<dbReference type="Proteomes" id="UP000655225">
    <property type="component" value="Unassembled WGS sequence"/>
</dbReference>
<dbReference type="PROSITE" id="PS50096">
    <property type="entry name" value="IQ"/>
    <property type="match status" value="2"/>
</dbReference>
<evidence type="ECO:0000256" key="1">
    <source>
        <dbReference type="ARBA" id="ARBA00022860"/>
    </source>
</evidence>
<feature type="domain" description="DUF4005" evidence="6">
    <location>
        <begin position="692"/>
        <end position="786"/>
    </location>
</feature>
<dbReference type="OrthoDB" id="1747078at2759"/>
<feature type="compositionally biased region" description="Polar residues" evidence="5">
    <location>
        <begin position="548"/>
        <end position="561"/>
    </location>
</feature>
<reference evidence="7 8" key="1">
    <citation type="submission" date="2020-04" db="EMBL/GenBank/DDBJ databases">
        <title>Plant Genome Project.</title>
        <authorList>
            <person name="Zhang R.-G."/>
        </authorList>
    </citation>
    <scope>NUCLEOTIDE SEQUENCE [LARGE SCALE GENOMIC DNA]</scope>
    <source>
        <strain evidence="7">YNK0</strain>
        <tissue evidence="7">Leaf</tissue>
    </source>
</reference>
<keyword evidence="1" id="KW-0112">Calmodulin-binding</keyword>
<feature type="region of interest" description="Disordered" evidence="5">
    <location>
        <begin position="475"/>
        <end position="561"/>
    </location>
</feature>
<feature type="compositionally biased region" description="Polar residues" evidence="5">
    <location>
        <begin position="476"/>
        <end position="489"/>
    </location>
</feature>
<comment type="similarity">
    <text evidence="2">Belongs to the IQD family.</text>
</comment>
<evidence type="ECO:0000259" key="6">
    <source>
        <dbReference type="Pfam" id="PF13178"/>
    </source>
</evidence>
<feature type="compositionally biased region" description="Low complexity" evidence="5">
    <location>
        <begin position="632"/>
        <end position="642"/>
    </location>
</feature>
<dbReference type="GO" id="GO:0005516">
    <property type="term" value="F:calmodulin binding"/>
    <property type="evidence" value="ECO:0007669"/>
    <property type="project" value="UniProtKB-KW"/>
</dbReference>
<evidence type="ECO:0000313" key="8">
    <source>
        <dbReference type="Proteomes" id="UP000655225"/>
    </source>
</evidence>
<dbReference type="Gene3D" id="1.20.5.190">
    <property type="match status" value="1"/>
</dbReference>
<feature type="compositionally biased region" description="Polar residues" evidence="5">
    <location>
        <begin position="729"/>
        <end position="742"/>
    </location>
</feature>
<evidence type="ECO:0000256" key="3">
    <source>
        <dbReference type="ARBA" id="ARBA00024378"/>
    </source>
</evidence>
<comment type="function">
    <text evidence="4">May be involved in cooperative interactions with calmodulins or calmodulin-like proteins. Recruits calmodulin proteins to microtubules, thus being a potential scaffold in cellular signaling and trafficking. May associate with nucleic acids and regulate gene expression at the transcriptional or post-transcriptional level.</text>
</comment>
<accession>A0A834ZH15</accession>
<sequence>MGRSTSSCCSIIACGSVSVDHDDFERDESDGSTKKRGWSFRKRSARHRVLSDIVTSETPSTGNKEILESTTIDFHAQANPTVPEKISVPKWTDETPLLSTAINSKLSDTLIATENASKIDVNLEGSVAIVIQAAIRGCLAQRELLKFKNVIKLQAAIRGHLVRRQAVGTLRCVHAIVKIQALVRARHSHQLKGSVTEEKLDSKHEIKNHSRKPLGIEYSGTKASKTYSSTEKLLRNGFARQLFESTPKTRPIHIKCDPSKPSSAWKWLERWMSVLSLDLAQPQKPELSPELQEQGEKDQTAVSEVGTEIAADIISVSVDMKSDTREKAMTLEGEENFIAYNSDNFDFHASHPTFSPLRDDLEQSRLENAGLREVQETSLKIVLLPNQTEMQSNATSQAVLDLSNGPEMEDEQPKQTVKRVASEQLEIKDKKFVLGSSKACDPVFVAAQSKSEELGSTATSGGSINSICQDVGMESSLDTVSSPTESVTSAKELVPTENSVSHDPRVQVGGSECGTELSISSTLDSPDRSEVGGVECEHEATVTEKKTSYPNGTTDNASNHGNLNVEANVISSTSLPNFSYSLSIQPGKCEDVNRVSVDSVVAVDSPQVEQHPERCASDVLMQLETVAERQSYRSSPEGSPSSHITVPDTRGTPSSQVSVKPGRYKLDKSGSSQNRKSRSAVKRSPSNLNHDSGARSSIEKLPRDPKNGKRRISFGSARPDHVNQESRDSTSSSLPSYMQATESAKAKAHANNSPRLSPDVQDKDIYIKKRHSLPGSNGKQGSPRIQRLMPQAQQGSKGNGTHSPHGNLQILLCFLLT</sequence>
<feature type="region of interest" description="Disordered" evidence="5">
    <location>
        <begin position="628"/>
        <end position="762"/>
    </location>
</feature>
<comment type="caution">
    <text evidence="7">The sequence shown here is derived from an EMBL/GenBank/DDBJ whole genome shotgun (WGS) entry which is preliminary data.</text>
</comment>
<dbReference type="EMBL" id="JABCRI010000005">
    <property type="protein sequence ID" value="KAF8406527.1"/>
    <property type="molecule type" value="Genomic_DNA"/>
</dbReference>
<keyword evidence="8" id="KW-1185">Reference proteome</keyword>
<comment type="subunit">
    <text evidence="3">Binds to multiple calmodulin (CaM) in the presence of Ca(2+) and CaM-like proteins.</text>
</comment>